<name>A0A6G0XBS3_APHCR</name>
<keyword evidence="2" id="KW-0863">Zinc-finger</keyword>
<dbReference type="EMBL" id="VUJU01007972">
    <property type="protein sequence ID" value="KAF0737611.1"/>
    <property type="molecule type" value="Genomic_DNA"/>
</dbReference>
<dbReference type="OrthoDB" id="6624520at2759"/>
<feature type="non-terminal residue" evidence="6">
    <location>
        <position position="442"/>
    </location>
</feature>
<evidence type="ECO:0000256" key="1">
    <source>
        <dbReference type="ARBA" id="ARBA00022723"/>
    </source>
</evidence>
<dbReference type="InterPro" id="IPR018289">
    <property type="entry name" value="MULE_transposase_dom"/>
</dbReference>
<feature type="domain" description="MULE transposase" evidence="5">
    <location>
        <begin position="182"/>
        <end position="276"/>
    </location>
</feature>
<dbReference type="InterPro" id="IPR007588">
    <property type="entry name" value="Znf_FLYWCH"/>
</dbReference>
<dbReference type="Pfam" id="PF04500">
    <property type="entry name" value="FLYWCH"/>
    <property type="match status" value="1"/>
</dbReference>
<organism evidence="6 7">
    <name type="scientific">Aphis craccivora</name>
    <name type="common">Cowpea aphid</name>
    <dbReference type="NCBI Taxonomy" id="307492"/>
    <lineage>
        <taxon>Eukaryota</taxon>
        <taxon>Metazoa</taxon>
        <taxon>Ecdysozoa</taxon>
        <taxon>Arthropoda</taxon>
        <taxon>Hexapoda</taxon>
        <taxon>Insecta</taxon>
        <taxon>Pterygota</taxon>
        <taxon>Neoptera</taxon>
        <taxon>Paraneoptera</taxon>
        <taxon>Hemiptera</taxon>
        <taxon>Sternorrhyncha</taxon>
        <taxon>Aphidomorpha</taxon>
        <taxon>Aphidoidea</taxon>
        <taxon>Aphididae</taxon>
        <taxon>Aphidini</taxon>
        <taxon>Aphis</taxon>
        <taxon>Aphis</taxon>
    </lineage>
</organism>
<sequence length="442" mass="51426">MEFVNSEKSKPIILYEGYKFRFHKTLKNDVQRWPCSVKSCKCFLKLSPLNKIVDSNTNHNHNKNDEKVLNRQILSNSLKRKAIEDISCKPSKFIRSELKKADVSTLTTNDLSLIRHNVHRARSFVHPPLPKCIKELHAALDSMNIKTNIGEPFLFNNDKENCIIDFSTTQNIKVLCDVNKFYVDGTFKSCPKHFYQFFTIHGLKNDVYLPLVFFLLPDKCNTTYKCAFQHLIRHSMSIGLTCSPTEVVIDFEQAIHSAIEEVFPNAKIRGCRFHLGQSWWRKIQSLGLTKMYNTNTDESYFLKFFFGLPFLDSDNVIDCFTDDFLAILPAKDDRVVQFTDYVFENYISPDAICNRTTNGCESFHSHLNSSFYSSHPNIYNFIDVLVEIQSETYIKCRSNGIKTKKICEKEAFIRQQMTKLTQKEIEQFDFVKSLSFKFLPNQ</sequence>
<keyword evidence="3" id="KW-0862">Zinc</keyword>
<gene>
    <name evidence="6" type="ORF">FWK35_00035859</name>
</gene>
<keyword evidence="1" id="KW-0479">Metal-binding</keyword>
<dbReference type="PANTHER" id="PTHR47160">
    <property type="entry name" value="PUTATIVE-RELATED"/>
    <property type="match status" value="1"/>
</dbReference>
<keyword evidence="7" id="KW-1185">Reference proteome</keyword>
<accession>A0A6G0XBS3</accession>
<protein>
    <submittedName>
        <fullName evidence="6">MULE domain-containing protein</fullName>
    </submittedName>
</protein>
<dbReference type="AlphaFoldDB" id="A0A6G0XBS3"/>
<dbReference type="Gene3D" id="2.20.25.240">
    <property type="match status" value="1"/>
</dbReference>
<dbReference type="Pfam" id="PF10551">
    <property type="entry name" value="MULE"/>
    <property type="match status" value="1"/>
</dbReference>
<evidence type="ECO:0000256" key="3">
    <source>
        <dbReference type="ARBA" id="ARBA00022833"/>
    </source>
</evidence>
<evidence type="ECO:0000259" key="5">
    <source>
        <dbReference type="Pfam" id="PF10551"/>
    </source>
</evidence>
<reference evidence="6 7" key="1">
    <citation type="submission" date="2019-08" db="EMBL/GenBank/DDBJ databases">
        <title>Whole genome of Aphis craccivora.</title>
        <authorList>
            <person name="Voronova N.V."/>
            <person name="Shulinski R.S."/>
            <person name="Bandarenka Y.V."/>
            <person name="Zhorov D.G."/>
            <person name="Warner D."/>
        </authorList>
    </citation>
    <scope>NUCLEOTIDE SEQUENCE [LARGE SCALE GENOMIC DNA]</scope>
    <source>
        <strain evidence="6">180601</strain>
        <tissue evidence="6">Whole Body</tissue>
    </source>
</reference>
<comment type="caution">
    <text evidence="6">The sequence shown here is derived from an EMBL/GenBank/DDBJ whole genome shotgun (WGS) entry which is preliminary data.</text>
</comment>
<evidence type="ECO:0000313" key="6">
    <source>
        <dbReference type="EMBL" id="KAF0737611.1"/>
    </source>
</evidence>
<evidence type="ECO:0000259" key="4">
    <source>
        <dbReference type="Pfam" id="PF04500"/>
    </source>
</evidence>
<evidence type="ECO:0000313" key="7">
    <source>
        <dbReference type="Proteomes" id="UP000478052"/>
    </source>
</evidence>
<dbReference type="GO" id="GO:0008270">
    <property type="term" value="F:zinc ion binding"/>
    <property type="evidence" value="ECO:0007669"/>
    <property type="project" value="UniProtKB-KW"/>
</dbReference>
<dbReference type="PANTHER" id="PTHR47160:SF10">
    <property type="entry name" value="MULE TRANSPOSASE DOMAIN-CONTAINING PROTEIN"/>
    <property type="match status" value="1"/>
</dbReference>
<dbReference type="Proteomes" id="UP000478052">
    <property type="component" value="Unassembled WGS sequence"/>
</dbReference>
<proteinExistence type="predicted"/>
<evidence type="ECO:0000256" key="2">
    <source>
        <dbReference type="ARBA" id="ARBA00022771"/>
    </source>
</evidence>
<feature type="domain" description="FLYWCH-type" evidence="4">
    <location>
        <begin position="3"/>
        <end position="61"/>
    </location>
</feature>